<dbReference type="Gene3D" id="3.40.50.300">
    <property type="entry name" value="P-loop containing nucleotide triphosphate hydrolases"/>
    <property type="match status" value="1"/>
</dbReference>
<name>A0AAD2GA98_9STRA</name>
<comment type="caution">
    <text evidence="8">The sequence shown here is derived from an EMBL/GenBank/DDBJ whole genome shotgun (WGS) entry which is preliminary data.</text>
</comment>
<reference evidence="8" key="1">
    <citation type="submission" date="2023-08" db="EMBL/GenBank/DDBJ databases">
        <authorList>
            <person name="Audoor S."/>
            <person name="Bilcke G."/>
        </authorList>
    </citation>
    <scope>NUCLEOTIDE SEQUENCE</scope>
</reference>
<evidence type="ECO:0000256" key="3">
    <source>
        <dbReference type="ARBA" id="ARBA00021392"/>
    </source>
</evidence>
<dbReference type="GO" id="GO:0009507">
    <property type="term" value="C:chloroplast"/>
    <property type="evidence" value="ECO:0007669"/>
    <property type="project" value="UniProtKB-SubCell"/>
</dbReference>
<dbReference type="InterPro" id="IPR000795">
    <property type="entry name" value="T_Tr_GTP-bd_dom"/>
</dbReference>
<dbReference type="InterPro" id="IPR009001">
    <property type="entry name" value="Transl_elong_EF1A/Init_IF2_C"/>
</dbReference>
<evidence type="ECO:0000256" key="6">
    <source>
        <dbReference type="SAM" id="MobiDB-lite"/>
    </source>
</evidence>
<proteinExistence type="inferred from homology"/>
<evidence type="ECO:0000256" key="2">
    <source>
        <dbReference type="ARBA" id="ARBA00007249"/>
    </source>
</evidence>
<dbReference type="EMBL" id="CAKOGP040002313">
    <property type="protein sequence ID" value="CAJ1966940.1"/>
    <property type="molecule type" value="Genomic_DNA"/>
</dbReference>
<sequence length="679" mass="74906">MKKPTMIIKPMDKEEKQKKFQEAIAKRLISVVDPEKEGGNMEYKRQLHNCSGERLEKLKTQMSYRLDEGRGGCVYRIGVEDDGCHSLLDYKACKETAKTLELLARSLNAVVLELKMIQGEVKKNSDGKASKLDGTPVEFVVPSMYGNGKDQSHNDFDDDNEEKVEADGNLPKELKIDLGVYTRAEMTLQRIETHLLDPSPVSLSNIAKENAKADDASNPKESTNSVADTLSKRNIRVAVVGNVDAGKSTMIGTLTSSLLDDGRGSSRTSIMKHRHEIESGRTSTSSTHLMGFRSTGQAIGAKDNVRANRRKTDDEVAKESYRVISLMDLAGHEKYLKTTIHGVASGMADYALILVNSRHNPTHMTHHHLNLCVSFGIHVIIVFTKIDGCPDHAFKTSKSEVNKLLKAPDIGKMPFEIKSEEDIEKVMGKMNTLAPMISTSCVTGQGIDLLQKLLFALPKRRKHEKKVERPFEFLVDDIFNVPGVGSVVSGFVNAGQLAVGSNAHVYVGPTDDGTFVKTVAKSAHIARISTNHVTSGQSACLALALSKDLRKKLRRGMVVLKESPSSTKEFEAEICVLKGVGTTIRKSYQAYVHILNVRQSAYARKIEIVKAVPGIPSSHTAQYGEENEVVLRPGSRAKVRFEFAQRPEYIRPGMRMLFRDGRVRGVGLVTAVPTVDPIR</sequence>
<accession>A0AAD2GA98</accession>
<evidence type="ECO:0000256" key="1">
    <source>
        <dbReference type="ARBA" id="ARBA00004229"/>
    </source>
</evidence>
<dbReference type="PANTHER" id="PTHR43721:SF9">
    <property type="entry name" value="GTP-BINDING PROTEIN 1"/>
    <property type="match status" value="1"/>
</dbReference>
<dbReference type="GO" id="GO:0003746">
    <property type="term" value="F:translation elongation factor activity"/>
    <property type="evidence" value="ECO:0007669"/>
    <property type="project" value="TreeGrafter"/>
</dbReference>
<organism evidence="8 9">
    <name type="scientific">Cylindrotheca closterium</name>
    <dbReference type="NCBI Taxonomy" id="2856"/>
    <lineage>
        <taxon>Eukaryota</taxon>
        <taxon>Sar</taxon>
        <taxon>Stramenopiles</taxon>
        <taxon>Ochrophyta</taxon>
        <taxon>Bacillariophyta</taxon>
        <taxon>Bacillariophyceae</taxon>
        <taxon>Bacillariophycidae</taxon>
        <taxon>Bacillariales</taxon>
        <taxon>Bacillariaceae</taxon>
        <taxon>Cylindrotheca</taxon>
    </lineage>
</organism>
<gene>
    <name evidence="8" type="ORF">CYCCA115_LOCUS22526</name>
</gene>
<dbReference type="GO" id="GO:0003924">
    <property type="term" value="F:GTPase activity"/>
    <property type="evidence" value="ECO:0007669"/>
    <property type="project" value="InterPro"/>
</dbReference>
<evidence type="ECO:0000313" key="9">
    <source>
        <dbReference type="Proteomes" id="UP001295423"/>
    </source>
</evidence>
<evidence type="ECO:0000259" key="7">
    <source>
        <dbReference type="Pfam" id="PF00009"/>
    </source>
</evidence>
<dbReference type="Gene3D" id="2.40.30.10">
    <property type="entry name" value="Translation factors"/>
    <property type="match status" value="1"/>
</dbReference>
<dbReference type="CDD" id="cd03694">
    <property type="entry name" value="GTPBP_II"/>
    <property type="match status" value="1"/>
</dbReference>
<comment type="similarity">
    <text evidence="2">Belongs to the TRAFAC class translation factor GTPase superfamily. Classic translation factor GTPase family. EF-Tu/EF-1A subfamily.</text>
</comment>
<feature type="domain" description="Tr-type G" evidence="7">
    <location>
        <begin position="233"/>
        <end position="455"/>
    </location>
</feature>
<dbReference type="InterPro" id="IPR027417">
    <property type="entry name" value="P-loop_NTPase"/>
</dbReference>
<dbReference type="AlphaFoldDB" id="A0AAD2GA98"/>
<keyword evidence="4" id="KW-0547">Nucleotide-binding</keyword>
<dbReference type="SUPFAM" id="SSF50447">
    <property type="entry name" value="Translation proteins"/>
    <property type="match status" value="1"/>
</dbReference>
<dbReference type="SUPFAM" id="SSF50465">
    <property type="entry name" value="EF-Tu/eEF-1alpha/eIF2-gamma C-terminal domain"/>
    <property type="match status" value="1"/>
</dbReference>
<dbReference type="Proteomes" id="UP001295423">
    <property type="component" value="Unassembled WGS sequence"/>
</dbReference>
<evidence type="ECO:0000256" key="5">
    <source>
        <dbReference type="ARBA" id="ARBA00023134"/>
    </source>
</evidence>
<comment type="subcellular location">
    <subcellularLocation>
        <location evidence="1">Plastid</location>
        <location evidence="1">Chloroplast</location>
    </subcellularLocation>
</comment>
<keyword evidence="5" id="KW-0342">GTP-binding</keyword>
<keyword evidence="9" id="KW-1185">Reference proteome</keyword>
<evidence type="ECO:0000256" key="4">
    <source>
        <dbReference type="ARBA" id="ARBA00022741"/>
    </source>
</evidence>
<dbReference type="InterPro" id="IPR050055">
    <property type="entry name" value="EF-Tu_GTPase"/>
</dbReference>
<evidence type="ECO:0000313" key="8">
    <source>
        <dbReference type="EMBL" id="CAJ1966940.1"/>
    </source>
</evidence>
<protein>
    <recommendedName>
        <fullName evidence="3">Elongation factor Tu, chloroplastic</fullName>
    </recommendedName>
</protein>
<dbReference type="GO" id="GO:0005525">
    <property type="term" value="F:GTP binding"/>
    <property type="evidence" value="ECO:0007669"/>
    <property type="project" value="UniProtKB-KW"/>
</dbReference>
<dbReference type="SUPFAM" id="SSF52540">
    <property type="entry name" value="P-loop containing nucleoside triphosphate hydrolases"/>
    <property type="match status" value="1"/>
</dbReference>
<dbReference type="Pfam" id="PF00009">
    <property type="entry name" value="GTP_EFTU"/>
    <property type="match status" value="1"/>
</dbReference>
<feature type="region of interest" description="Disordered" evidence="6">
    <location>
        <begin position="146"/>
        <end position="165"/>
    </location>
</feature>
<dbReference type="PANTHER" id="PTHR43721">
    <property type="entry name" value="ELONGATION FACTOR TU-RELATED"/>
    <property type="match status" value="1"/>
</dbReference>
<dbReference type="InterPro" id="IPR009000">
    <property type="entry name" value="Transl_B-barrel_sf"/>
</dbReference>